<dbReference type="InterPro" id="IPR002172">
    <property type="entry name" value="LDrepeatLR_classA_rpt"/>
</dbReference>
<dbReference type="SUPFAM" id="SSF63825">
    <property type="entry name" value="YWTD domain"/>
    <property type="match status" value="2"/>
</dbReference>
<evidence type="ECO:0000256" key="2">
    <source>
        <dbReference type="ARBA" id="ARBA00022536"/>
    </source>
</evidence>
<dbReference type="PROSITE" id="PS50825">
    <property type="entry name" value="HYR"/>
    <property type="match status" value="1"/>
</dbReference>
<keyword evidence="4" id="KW-0677">Repeat</keyword>
<evidence type="ECO:0000256" key="3">
    <source>
        <dbReference type="ARBA" id="ARBA00022583"/>
    </source>
</evidence>
<evidence type="ECO:0000256" key="11">
    <source>
        <dbReference type="SAM" id="MobiDB-lite"/>
    </source>
</evidence>
<keyword evidence="5" id="KW-0472">Membrane</keyword>
<reference evidence="15" key="1">
    <citation type="submission" date="2025-08" db="UniProtKB">
        <authorList>
            <consortium name="RefSeq"/>
        </authorList>
    </citation>
    <scope>IDENTIFICATION</scope>
    <source>
        <tissue evidence="15">Testes</tissue>
    </source>
</reference>
<dbReference type="InterPro" id="IPR003410">
    <property type="entry name" value="HYR_dom"/>
</dbReference>
<evidence type="ECO:0000256" key="1">
    <source>
        <dbReference type="ARBA" id="ARBA00004167"/>
    </source>
</evidence>
<dbReference type="PROSITE" id="PS50068">
    <property type="entry name" value="LDLRA_2"/>
    <property type="match status" value="1"/>
</dbReference>
<evidence type="ECO:0000259" key="13">
    <source>
        <dbReference type="PROSITE" id="PS50825"/>
    </source>
</evidence>
<feature type="repeat" description="LDL-receptor class B" evidence="10">
    <location>
        <begin position="165"/>
        <end position="206"/>
    </location>
</feature>
<keyword evidence="8" id="KW-0325">Glycoprotein</keyword>
<accession>A0ABM0LUE8</accession>
<evidence type="ECO:0000256" key="10">
    <source>
        <dbReference type="PROSITE-ProRule" id="PRU00461"/>
    </source>
</evidence>
<comment type="subcellular location">
    <subcellularLocation>
        <location evidence="1">Membrane</location>
        <topology evidence="1">Single-pass membrane protein</topology>
    </subcellularLocation>
</comment>
<keyword evidence="12" id="KW-0732">Signal</keyword>
<evidence type="ECO:0000256" key="4">
    <source>
        <dbReference type="ARBA" id="ARBA00022737"/>
    </source>
</evidence>
<feature type="non-terminal residue" evidence="15">
    <location>
        <position position="1086"/>
    </location>
</feature>
<keyword evidence="6" id="KW-1015">Disulfide bond</keyword>
<dbReference type="InterPro" id="IPR000033">
    <property type="entry name" value="LDLR_classB_rpt"/>
</dbReference>
<dbReference type="InterPro" id="IPR011042">
    <property type="entry name" value="6-blade_b-propeller_TolB-like"/>
</dbReference>
<feature type="chain" id="PRO_5045312166" evidence="12">
    <location>
        <begin position="19"/>
        <end position="1086"/>
    </location>
</feature>
<dbReference type="PROSITE" id="PS51120">
    <property type="entry name" value="LDLRB"/>
    <property type="match status" value="2"/>
</dbReference>
<evidence type="ECO:0000313" key="14">
    <source>
        <dbReference type="Proteomes" id="UP000694865"/>
    </source>
</evidence>
<evidence type="ECO:0000256" key="6">
    <source>
        <dbReference type="ARBA" id="ARBA00023157"/>
    </source>
</evidence>
<keyword evidence="3" id="KW-0254">Endocytosis</keyword>
<evidence type="ECO:0000256" key="5">
    <source>
        <dbReference type="ARBA" id="ARBA00023136"/>
    </source>
</evidence>
<dbReference type="SMART" id="SM00135">
    <property type="entry name" value="LY"/>
    <property type="match status" value="6"/>
</dbReference>
<evidence type="ECO:0000256" key="8">
    <source>
        <dbReference type="ARBA" id="ARBA00023180"/>
    </source>
</evidence>
<dbReference type="Proteomes" id="UP000694865">
    <property type="component" value="Unplaced"/>
</dbReference>
<feature type="repeat" description="LDL-receptor class B" evidence="10">
    <location>
        <begin position="207"/>
        <end position="251"/>
    </location>
</feature>
<feature type="region of interest" description="Disordered" evidence="11">
    <location>
        <begin position="778"/>
        <end position="801"/>
    </location>
</feature>
<keyword evidence="7" id="KW-0675">Receptor</keyword>
<gene>
    <name evidence="15" type="primary">LOC100368967</name>
</gene>
<sequence length="1086" mass="119769">MVITLLLVLLIGSQPAKFNVKGQCTIGETTCNDDNGMVCYDEICDNSNDCQDTSDETTSSCIWKGLLKIEYNFTIWVEHVNDGHNQFSQFFGRLVGDTTSIQLTEEIDEDIYTFAIDHNIKAIFYADSKHKQIKQIRYDKLPRVKTIYTGTSSKVTDIDIDIISHNVYWIDDQYNAIVILDYEGTYHRQIITGLDKPIGLAIDSYHGHVYWSDCSDSTPRIERCTLSGDGRETFYNITSGCPTGITVHNDRLFYLDTINHHLIELNLYSDADPVVIWKDTNTPEMSLRDVAVSVTSYILTNSANKEIIEKGGELLIKSTNGTPYAIQYISPQDFTDDSCSNSSCDQLCTIDVSAPQCLCGQGYDLIIDIYSTSCQPDEMIISRSEFILANDTHILGLPGNFIDIQPANYLIHSISKTARVTAIDFNWSLKTLYYSTQRGVYSLLLDKGHQPLRINNDETVKALAVDWYSGNVYYVGEEGITVSTHDGAVFEALESIDLLVTDIAVHPGQMSLFVSSWDEDRGKILKTYLDGSNQTVLYENSNMKPVAITANYNFERLYWYDVISKRIMSIDFYGNDVHMADPLGISFTDITLFQNYLYWSDASKSSVNAVSLNNNTSHIMSVNTTGAPRTIVMFDESRQPQGETAYICSDDCDRLCLVSPSGSSCVGTRIGTTVYPTSQQTAIISLTAESLQTTQSDVTEFLSETINEEVSETYTVTVEFTEDKTTHMYNATQPTTIIKDEHTTIEKITEVTTEEQTTDVTVTTTPSPITAFTTTTVTTRQNPTTASPTTTLTTRPSPTTAFPMTTVTTSSATASPATTQSTPLTTRKTGAITQSKLPNIIPDENAPELDHCDEKITAETTKLPVKVKDLTGPIFIDDEGSDVYVTSDISVIKVWGESTVTYTGCDSAGNCAPDTCQTIVEVIYPRCPSLSNPTNGELRCTEVEFEILCMVVCDPGFAQPNGVSTEWSCTTNTGDGQWIPGNNVPPCQKTTSKQAAFSGSFPFEGRTTDSFSVEVLGQSFAKSLTAGLAVCASKVAYCSVFLGESTGVSRGGRSISQKREPVVRKRETPISTDSTTILNFTMTAEL</sequence>
<feature type="signal peptide" evidence="12">
    <location>
        <begin position="1"/>
        <end position="18"/>
    </location>
</feature>
<organism evidence="14 15">
    <name type="scientific">Saccoglossus kowalevskii</name>
    <name type="common">Acorn worm</name>
    <dbReference type="NCBI Taxonomy" id="10224"/>
    <lineage>
        <taxon>Eukaryota</taxon>
        <taxon>Metazoa</taxon>
        <taxon>Hemichordata</taxon>
        <taxon>Enteropneusta</taxon>
        <taxon>Harrimaniidae</taxon>
        <taxon>Saccoglossus</taxon>
    </lineage>
</organism>
<dbReference type="PANTHER" id="PTHR46513:SF13">
    <property type="entry name" value="EGF-LIKE DOMAIN-CONTAINING PROTEIN"/>
    <property type="match status" value="1"/>
</dbReference>
<dbReference type="PANTHER" id="PTHR46513">
    <property type="entry name" value="VITELLOGENIN RECEPTOR-LIKE PROTEIN-RELATED-RELATED"/>
    <property type="match status" value="1"/>
</dbReference>
<dbReference type="RefSeq" id="XP_006811389.1">
    <property type="nucleotide sequence ID" value="XM_006811326.1"/>
</dbReference>
<evidence type="ECO:0000256" key="12">
    <source>
        <dbReference type="SAM" id="SignalP"/>
    </source>
</evidence>
<dbReference type="Gene3D" id="2.120.10.30">
    <property type="entry name" value="TolB, C-terminal domain"/>
    <property type="match status" value="2"/>
</dbReference>
<dbReference type="InterPro" id="IPR050778">
    <property type="entry name" value="Cueball_EGF_LRP_Nidogen"/>
</dbReference>
<protein>
    <submittedName>
        <fullName evidence="15">Uncharacterized protein LOC100368967</fullName>
    </submittedName>
</protein>
<dbReference type="GeneID" id="100368967"/>
<name>A0ABM0LUE8_SACKO</name>
<proteinExistence type="predicted"/>
<evidence type="ECO:0000313" key="15">
    <source>
        <dbReference type="RefSeq" id="XP_006811389.1"/>
    </source>
</evidence>
<feature type="domain" description="HYR" evidence="13">
    <location>
        <begin position="842"/>
        <end position="924"/>
    </location>
</feature>
<comment type="caution">
    <text evidence="9">Lacks conserved residue(s) required for the propagation of feature annotation.</text>
</comment>
<evidence type="ECO:0000256" key="9">
    <source>
        <dbReference type="PROSITE-ProRule" id="PRU00124"/>
    </source>
</evidence>
<keyword evidence="14" id="KW-1185">Reference proteome</keyword>
<evidence type="ECO:0000256" key="7">
    <source>
        <dbReference type="ARBA" id="ARBA00023170"/>
    </source>
</evidence>
<keyword evidence="2" id="KW-0245">EGF-like domain</keyword>